<dbReference type="PRINTS" id="PR00394">
    <property type="entry name" value="RHSPROTEIN"/>
</dbReference>
<dbReference type="InterPro" id="IPR056823">
    <property type="entry name" value="TEN-like_YD-shell"/>
</dbReference>
<reference evidence="5" key="1">
    <citation type="submission" date="2016-10" db="EMBL/GenBank/DDBJ databases">
        <authorList>
            <person name="Varghese N."/>
            <person name="Submissions S."/>
        </authorList>
    </citation>
    <scope>NUCLEOTIDE SEQUENCE [LARGE SCALE GENOMIC DNA]</scope>
    <source>
        <strain evidence="5">Nm44</strain>
    </source>
</reference>
<evidence type="ECO:0000256" key="1">
    <source>
        <dbReference type="ARBA" id="ARBA00022737"/>
    </source>
</evidence>
<gene>
    <name evidence="4" type="ORF">SAMN05421863_10542</name>
</gene>
<proteinExistence type="predicted"/>
<accession>A0A1I4TS57</accession>
<dbReference type="InterPro" id="IPR025331">
    <property type="entry name" value="TNT"/>
</dbReference>
<evidence type="ECO:0000313" key="5">
    <source>
        <dbReference type="Proteomes" id="UP000183287"/>
    </source>
</evidence>
<feature type="domain" description="TNT" evidence="2">
    <location>
        <begin position="335"/>
        <end position="421"/>
    </location>
</feature>
<dbReference type="GO" id="GO:0050135">
    <property type="term" value="F:NADP+ nucleosidase activity"/>
    <property type="evidence" value="ECO:0007669"/>
    <property type="project" value="InterPro"/>
</dbReference>
<dbReference type="EMBL" id="FOUB01000054">
    <property type="protein sequence ID" value="SFM79397.1"/>
    <property type="molecule type" value="Genomic_DNA"/>
</dbReference>
<evidence type="ECO:0000259" key="3">
    <source>
        <dbReference type="Pfam" id="PF25023"/>
    </source>
</evidence>
<dbReference type="PANTHER" id="PTHR32305">
    <property type="match status" value="1"/>
</dbReference>
<dbReference type="Proteomes" id="UP000183287">
    <property type="component" value="Unassembled WGS sequence"/>
</dbReference>
<dbReference type="InterPro" id="IPR050708">
    <property type="entry name" value="T6SS_VgrG/RHS"/>
</dbReference>
<dbReference type="Gene3D" id="2.180.10.10">
    <property type="entry name" value="RHS repeat-associated core"/>
    <property type="match status" value="1"/>
</dbReference>
<dbReference type="InterPro" id="IPR022385">
    <property type="entry name" value="Rhs_assc_core"/>
</dbReference>
<keyword evidence="5" id="KW-1185">Reference proteome</keyword>
<evidence type="ECO:0000259" key="2">
    <source>
        <dbReference type="Pfam" id="PF14021"/>
    </source>
</evidence>
<evidence type="ECO:0000313" key="4">
    <source>
        <dbReference type="EMBL" id="SFM79397.1"/>
    </source>
</evidence>
<sequence length="423" mass="47181">MQTGSMAYPYALNPINNRLLHLAGPVTKSFIYDAAGNRLTDGLNRYAWNAAGRLSKVVREGSVSYRYNGHGERIVKAGDLNSKVDPTLFVYDPAGKIIGEYRVVNKDPEKSNNWEVKQETIWLGDIPLAVLKRNAKTDAIKVYFIQADHLNTPRVIIDQNHNPIWRWDNIDPFGANLPDEDPDGDSKLFKYNLRFAGQYFDQETQLHYNYLRDYDPSTGRYLQSDPIGLAGGLNPYRYVFNNPLQYTDPTGENPLFWWAVGGALTLLDMLKSTEPNPKFPDALEPVWTVPGPVGNGKKMCGVANEVAKRTIPKNKSLVPFDPPNEGFLGAPRSFTLLPGARIDRIGFDGGRFLSPAGTPAAMRALRPGTESRPLRTFEVVKPLNVRTGEIAPAYGQTGLGIQFVTDRPVRELLQEGFLRSVSQ</sequence>
<feature type="domain" description="Teneurin-like YD-shell" evidence="3">
    <location>
        <begin position="140"/>
        <end position="225"/>
    </location>
</feature>
<dbReference type="Pfam" id="PF25023">
    <property type="entry name" value="TEN_YD-shell"/>
    <property type="match status" value="1"/>
</dbReference>
<dbReference type="PANTHER" id="PTHR32305:SF15">
    <property type="entry name" value="PROTEIN RHSA-RELATED"/>
    <property type="match status" value="1"/>
</dbReference>
<organism evidence="4 5">
    <name type="scientific">Nitrosomonas communis</name>
    <dbReference type="NCBI Taxonomy" id="44574"/>
    <lineage>
        <taxon>Bacteria</taxon>
        <taxon>Pseudomonadati</taxon>
        <taxon>Pseudomonadota</taxon>
        <taxon>Betaproteobacteria</taxon>
        <taxon>Nitrosomonadales</taxon>
        <taxon>Nitrosomonadaceae</taxon>
        <taxon>Nitrosomonas</taxon>
    </lineage>
</organism>
<keyword evidence="1" id="KW-0677">Repeat</keyword>
<dbReference type="Pfam" id="PF14021">
    <property type="entry name" value="TNT"/>
    <property type="match status" value="1"/>
</dbReference>
<protein>
    <submittedName>
        <fullName evidence="4">RHS repeat-associated core domain-containing protein</fullName>
    </submittedName>
</protein>
<dbReference type="AlphaFoldDB" id="A0A1I4TS57"/>
<dbReference type="NCBIfam" id="TIGR03696">
    <property type="entry name" value="Rhs_assc_core"/>
    <property type="match status" value="1"/>
</dbReference>
<name>A0A1I4TS57_9PROT</name>